<evidence type="ECO:0000313" key="7">
    <source>
        <dbReference type="Proteomes" id="UP000325081"/>
    </source>
</evidence>
<evidence type="ECO:0000256" key="4">
    <source>
        <dbReference type="ARBA" id="ARBA00023242"/>
    </source>
</evidence>
<reference evidence="7" key="1">
    <citation type="journal article" date="2019" name="Curr. Biol.">
        <title>Genome Sequence of Striga asiatica Provides Insight into the Evolution of Plant Parasitism.</title>
        <authorList>
            <person name="Yoshida S."/>
            <person name="Kim S."/>
            <person name="Wafula E.K."/>
            <person name="Tanskanen J."/>
            <person name="Kim Y.M."/>
            <person name="Honaas L."/>
            <person name="Yang Z."/>
            <person name="Spallek T."/>
            <person name="Conn C.E."/>
            <person name="Ichihashi Y."/>
            <person name="Cheong K."/>
            <person name="Cui S."/>
            <person name="Der J.P."/>
            <person name="Gundlach H."/>
            <person name="Jiao Y."/>
            <person name="Hori C."/>
            <person name="Ishida J.K."/>
            <person name="Kasahara H."/>
            <person name="Kiba T."/>
            <person name="Kim M.S."/>
            <person name="Koo N."/>
            <person name="Laohavisit A."/>
            <person name="Lee Y.H."/>
            <person name="Lumba S."/>
            <person name="McCourt P."/>
            <person name="Mortimer J.C."/>
            <person name="Mutuku J.M."/>
            <person name="Nomura T."/>
            <person name="Sasaki-Sekimoto Y."/>
            <person name="Seto Y."/>
            <person name="Wang Y."/>
            <person name="Wakatake T."/>
            <person name="Sakakibara H."/>
            <person name="Demura T."/>
            <person name="Yamaguchi S."/>
            <person name="Yoneyama K."/>
            <person name="Manabe R.I."/>
            <person name="Nelson D.C."/>
            <person name="Schulman A.H."/>
            <person name="Timko M.P."/>
            <person name="dePamphilis C.W."/>
            <person name="Choi D."/>
            <person name="Shirasu K."/>
        </authorList>
    </citation>
    <scope>NUCLEOTIDE SEQUENCE [LARGE SCALE GENOMIC DNA]</scope>
    <source>
        <strain evidence="7">cv. UVA1</strain>
    </source>
</reference>
<keyword evidence="2" id="KW-0238">DNA-binding</keyword>
<gene>
    <name evidence="6" type="ORF">STAS_07505</name>
</gene>
<dbReference type="InterPro" id="IPR003441">
    <property type="entry name" value="NAC-dom"/>
</dbReference>
<dbReference type="Gene3D" id="2.170.150.80">
    <property type="entry name" value="NAC domain"/>
    <property type="match status" value="1"/>
</dbReference>
<evidence type="ECO:0000259" key="5">
    <source>
        <dbReference type="PROSITE" id="PS51005"/>
    </source>
</evidence>
<dbReference type="GO" id="GO:0006355">
    <property type="term" value="P:regulation of DNA-templated transcription"/>
    <property type="evidence" value="ECO:0007669"/>
    <property type="project" value="InterPro"/>
</dbReference>
<dbReference type="Proteomes" id="UP000325081">
    <property type="component" value="Unassembled WGS sequence"/>
</dbReference>
<organism evidence="6 7">
    <name type="scientific">Striga asiatica</name>
    <name type="common">Asiatic witchweed</name>
    <name type="synonym">Buchnera asiatica</name>
    <dbReference type="NCBI Taxonomy" id="4170"/>
    <lineage>
        <taxon>Eukaryota</taxon>
        <taxon>Viridiplantae</taxon>
        <taxon>Streptophyta</taxon>
        <taxon>Embryophyta</taxon>
        <taxon>Tracheophyta</taxon>
        <taxon>Spermatophyta</taxon>
        <taxon>Magnoliopsida</taxon>
        <taxon>eudicotyledons</taxon>
        <taxon>Gunneridae</taxon>
        <taxon>Pentapetalae</taxon>
        <taxon>asterids</taxon>
        <taxon>lamiids</taxon>
        <taxon>Lamiales</taxon>
        <taxon>Orobanchaceae</taxon>
        <taxon>Buchnereae</taxon>
        <taxon>Striga</taxon>
    </lineage>
</organism>
<dbReference type="AlphaFoldDB" id="A0A5A7PFJ5"/>
<keyword evidence="1" id="KW-0805">Transcription regulation</keyword>
<dbReference type="PROSITE" id="PS51005">
    <property type="entry name" value="NAC"/>
    <property type="match status" value="1"/>
</dbReference>
<keyword evidence="7" id="KW-1185">Reference proteome</keyword>
<dbReference type="SUPFAM" id="SSF101941">
    <property type="entry name" value="NAC domain"/>
    <property type="match status" value="1"/>
</dbReference>
<accession>A0A5A7PFJ5</accession>
<comment type="caution">
    <text evidence="6">The sequence shown here is derived from an EMBL/GenBank/DDBJ whole genome shotgun (WGS) entry which is preliminary data.</text>
</comment>
<dbReference type="OrthoDB" id="1924328at2759"/>
<dbReference type="InterPro" id="IPR036093">
    <property type="entry name" value="NAC_dom_sf"/>
</dbReference>
<dbReference type="EMBL" id="BKCP01004494">
    <property type="protein sequence ID" value="GER31501.1"/>
    <property type="molecule type" value="Genomic_DNA"/>
</dbReference>
<keyword evidence="3" id="KW-0804">Transcription</keyword>
<keyword evidence="4" id="KW-0539">Nucleus</keyword>
<protein>
    <submittedName>
        <fullName evidence="6">Phytochrome</fullName>
    </submittedName>
</protein>
<proteinExistence type="predicted"/>
<name>A0A5A7PFJ5_STRAF</name>
<evidence type="ECO:0000256" key="3">
    <source>
        <dbReference type="ARBA" id="ARBA00023163"/>
    </source>
</evidence>
<sequence>MLTTHSHAVPSAVGKPFLELVEEASADEVKRVLKLALQGHAPRGERMDWVMHEYQILDQQLAAEWIQNILQDAYVLYELLQKRSRPTGSLLLKQGTPWRGIRGWKTLLPSQESRIVLKLGSLLNKAVTGQDLASCRMVFGLELVEFKVSEVLIAAVSQIMMKSNSKGIMIVDNLPPNLDKETLDGNSVRLQQILAAFLVVSVNYTPSWGQLAVAATLRKDYIGESVQLAHFGFR</sequence>
<evidence type="ECO:0000256" key="1">
    <source>
        <dbReference type="ARBA" id="ARBA00023015"/>
    </source>
</evidence>
<evidence type="ECO:0000313" key="6">
    <source>
        <dbReference type="EMBL" id="GER31501.1"/>
    </source>
</evidence>
<dbReference type="GO" id="GO:0003677">
    <property type="term" value="F:DNA binding"/>
    <property type="evidence" value="ECO:0007669"/>
    <property type="project" value="UniProtKB-KW"/>
</dbReference>
<feature type="domain" description="NAC" evidence="5">
    <location>
        <begin position="1"/>
        <end position="82"/>
    </location>
</feature>
<evidence type="ECO:0000256" key="2">
    <source>
        <dbReference type="ARBA" id="ARBA00023125"/>
    </source>
</evidence>